<dbReference type="SMART" id="SM00382">
    <property type="entry name" value="AAA"/>
    <property type="match status" value="1"/>
</dbReference>
<dbReference type="InterPro" id="IPR003593">
    <property type="entry name" value="AAA+_ATPase"/>
</dbReference>
<keyword evidence="6" id="KW-1185">Reference proteome</keyword>
<feature type="domain" description="ABC transporter" evidence="4">
    <location>
        <begin position="8"/>
        <end position="234"/>
    </location>
</feature>
<dbReference type="Pfam" id="PF00005">
    <property type="entry name" value="ABC_tran"/>
    <property type="match status" value="1"/>
</dbReference>
<name>A0ABS7CC24_9BACL</name>
<gene>
    <name evidence="5" type="ORF">K0U00_30665</name>
</gene>
<keyword evidence="2" id="KW-0547">Nucleotide-binding</keyword>
<dbReference type="EMBL" id="JAHZIK010001187">
    <property type="protein sequence ID" value="MBW7458412.1"/>
    <property type="molecule type" value="Genomic_DNA"/>
</dbReference>
<dbReference type="InterPro" id="IPR027417">
    <property type="entry name" value="P-loop_NTPase"/>
</dbReference>
<dbReference type="PANTHER" id="PTHR42939">
    <property type="entry name" value="ABC TRANSPORTER ATP-BINDING PROTEIN ALBC-RELATED"/>
    <property type="match status" value="1"/>
</dbReference>
<sequence length="296" mass="33560">IKGGIRMLELQQVIWRAAGTDFQLRIPRLAVKPGITLLVGRNGAGKSSLLKLLATAQFPAAGEIRYDGLTAERDLPVIRSMIGFVPTGIELYEEMKAARLLHYLAELKGGADERHLEYLMNAFHIAPYKTRKIKTLAQGIRQRIALAQAWIGSPAYIFLDEPLNALDSLERLRFIRFMASHARNQTIIVSTHELNEWEAWADQVIWLDNGRIRYYGSIGDWHSGLPLSVWEGQLDHNAYSKLDPDVILQVSTEEQVYTVRCIGDAPPAAHFMRQTTTIEDAYFIRCRFFNQSHNIG</sequence>
<dbReference type="Gene3D" id="3.40.50.300">
    <property type="entry name" value="P-loop containing nucleotide triphosphate hydrolases"/>
    <property type="match status" value="1"/>
</dbReference>
<reference evidence="5 6" key="1">
    <citation type="submission" date="2021-07" db="EMBL/GenBank/DDBJ databases">
        <title>Paenibacillus radiodurans sp. nov., isolated from the southeastern edge of Tengger Desert.</title>
        <authorList>
            <person name="Zhang G."/>
        </authorList>
    </citation>
    <scope>NUCLEOTIDE SEQUENCE [LARGE SCALE GENOMIC DNA]</scope>
    <source>
        <strain evidence="5 6">CCM 7311</strain>
    </source>
</reference>
<organism evidence="5 6">
    <name type="scientific">Paenibacillus sepulcri</name>
    <dbReference type="NCBI Taxonomy" id="359917"/>
    <lineage>
        <taxon>Bacteria</taxon>
        <taxon>Bacillati</taxon>
        <taxon>Bacillota</taxon>
        <taxon>Bacilli</taxon>
        <taxon>Bacillales</taxon>
        <taxon>Paenibacillaceae</taxon>
        <taxon>Paenibacillus</taxon>
    </lineage>
</organism>
<dbReference type="SUPFAM" id="SSF52540">
    <property type="entry name" value="P-loop containing nucleoside triphosphate hydrolases"/>
    <property type="match status" value="1"/>
</dbReference>
<keyword evidence="3 5" id="KW-0067">ATP-binding</keyword>
<dbReference type="PANTHER" id="PTHR42939:SF1">
    <property type="entry name" value="ABC TRANSPORTER ATP-BINDING PROTEIN ALBC-RELATED"/>
    <property type="match status" value="1"/>
</dbReference>
<keyword evidence="1" id="KW-0813">Transport</keyword>
<feature type="non-terminal residue" evidence="5">
    <location>
        <position position="1"/>
    </location>
</feature>
<dbReference type="Proteomes" id="UP001519887">
    <property type="component" value="Unassembled WGS sequence"/>
</dbReference>
<dbReference type="InterPro" id="IPR003439">
    <property type="entry name" value="ABC_transporter-like_ATP-bd"/>
</dbReference>
<evidence type="ECO:0000256" key="3">
    <source>
        <dbReference type="ARBA" id="ARBA00022840"/>
    </source>
</evidence>
<evidence type="ECO:0000256" key="2">
    <source>
        <dbReference type="ARBA" id="ARBA00022741"/>
    </source>
</evidence>
<accession>A0ABS7CC24</accession>
<evidence type="ECO:0000313" key="5">
    <source>
        <dbReference type="EMBL" id="MBW7458412.1"/>
    </source>
</evidence>
<dbReference type="InterPro" id="IPR051782">
    <property type="entry name" value="ABC_Transporter_VariousFunc"/>
</dbReference>
<comment type="caution">
    <text evidence="5">The sequence shown here is derived from an EMBL/GenBank/DDBJ whole genome shotgun (WGS) entry which is preliminary data.</text>
</comment>
<proteinExistence type="predicted"/>
<evidence type="ECO:0000256" key="1">
    <source>
        <dbReference type="ARBA" id="ARBA00022448"/>
    </source>
</evidence>
<dbReference type="PROSITE" id="PS50893">
    <property type="entry name" value="ABC_TRANSPORTER_2"/>
    <property type="match status" value="1"/>
</dbReference>
<protein>
    <submittedName>
        <fullName evidence="5">ABC transporter ATP-binding protein</fullName>
    </submittedName>
</protein>
<evidence type="ECO:0000259" key="4">
    <source>
        <dbReference type="PROSITE" id="PS50893"/>
    </source>
</evidence>
<dbReference type="GO" id="GO:0005524">
    <property type="term" value="F:ATP binding"/>
    <property type="evidence" value="ECO:0007669"/>
    <property type="project" value="UniProtKB-KW"/>
</dbReference>
<evidence type="ECO:0000313" key="6">
    <source>
        <dbReference type="Proteomes" id="UP001519887"/>
    </source>
</evidence>